<keyword evidence="2" id="KW-0238">DNA-binding</keyword>
<gene>
    <name evidence="5" type="ORF">QO034_20055</name>
</gene>
<name>A0ABT7FJS4_9RHOB</name>
<dbReference type="Proteomes" id="UP001227126">
    <property type="component" value="Unassembled WGS sequence"/>
</dbReference>
<comment type="caution">
    <text evidence="5">The sequence shown here is derived from an EMBL/GenBank/DDBJ whole genome shotgun (WGS) entry which is preliminary data.</text>
</comment>
<organism evidence="5 6">
    <name type="scientific">Sedimentitalea xiamensis</name>
    <dbReference type="NCBI Taxonomy" id="3050037"/>
    <lineage>
        <taxon>Bacteria</taxon>
        <taxon>Pseudomonadati</taxon>
        <taxon>Pseudomonadota</taxon>
        <taxon>Alphaproteobacteria</taxon>
        <taxon>Rhodobacterales</taxon>
        <taxon>Paracoccaceae</taxon>
        <taxon>Sedimentitalea</taxon>
    </lineage>
</organism>
<dbReference type="SUPFAM" id="SSF46785">
    <property type="entry name" value="Winged helix' DNA-binding domain"/>
    <property type="match status" value="1"/>
</dbReference>
<dbReference type="InterPro" id="IPR002577">
    <property type="entry name" value="HTH_HxlR"/>
</dbReference>
<evidence type="ECO:0000313" key="6">
    <source>
        <dbReference type="Proteomes" id="UP001227126"/>
    </source>
</evidence>
<dbReference type="InterPro" id="IPR036388">
    <property type="entry name" value="WH-like_DNA-bd_sf"/>
</dbReference>
<evidence type="ECO:0000256" key="1">
    <source>
        <dbReference type="ARBA" id="ARBA00023015"/>
    </source>
</evidence>
<dbReference type="Pfam" id="PF01638">
    <property type="entry name" value="HxlR"/>
    <property type="match status" value="1"/>
</dbReference>
<dbReference type="PROSITE" id="PS51118">
    <property type="entry name" value="HTH_HXLR"/>
    <property type="match status" value="1"/>
</dbReference>
<feature type="domain" description="HTH hxlR-type" evidence="4">
    <location>
        <begin position="33"/>
        <end position="131"/>
    </location>
</feature>
<dbReference type="InterPro" id="IPR036390">
    <property type="entry name" value="WH_DNA-bd_sf"/>
</dbReference>
<evidence type="ECO:0000256" key="2">
    <source>
        <dbReference type="ARBA" id="ARBA00023125"/>
    </source>
</evidence>
<dbReference type="PANTHER" id="PTHR33204">
    <property type="entry name" value="TRANSCRIPTIONAL REGULATOR, MARR FAMILY"/>
    <property type="match status" value="1"/>
</dbReference>
<keyword evidence="6" id="KW-1185">Reference proteome</keyword>
<reference evidence="5 6" key="1">
    <citation type="submission" date="2023-05" db="EMBL/GenBank/DDBJ databases">
        <title>Sedimentitalea sp. nov. JM2-8.</title>
        <authorList>
            <person name="Huang J."/>
        </authorList>
    </citation>
    <scope>NUCLEOTIDE SEQUENCE [LARGE SCALE GENOMIC DNA]</scope>
    <source>
        <strain evidence="5 6">JM2-8</strain>
    </source>
</reference>
<dbReference type="RefSeq" id="WP_284487304.1">
    <property type="nucleotide sequence ID" value="NZ_JASNJE010000036.1"/>
</dbReference>
<accession>A0ABT7FJS4</accession>
<dbReference type="Gene3D" id="1.10.10.10">
    <property type="entry name" value="Winged helix-like DNA-binding domain superfamily/Winged helix DNA-binding domain"/>
    <property type="match status" value="1"/>
</dbReference>
<sequence>MTREQESNLPDVPEGIIRHFEAWQAEGVDASNCPVRDVLDRTGDKWSVLILMLLAREPKRFSALNKAVGDISKRMLTQTLRSLQRDGLVDRTVYPTTPPMVDYRLTDLGRSVLEPLAGLIVWADKRHEDIRKAREAFDREEAMAAQLSV</sequence>
<dbReference type="EMBL" id="JASNJE010000036">
    <property type="protein sequence ID" value="MDK3075377.1"/>
    <property type="molecule type" value="Genomic_DNA"/>
</dbReference>
<evidence type="ECO:0000256" key="3">
    <source>
        <dbReference type="ARBA" id="ARBA00023163"/>
    </source>
</evidence>
<protein>
    <submittedName>
        <fullName evidence="5">Helix-turn-helix domain-containing protein</fullName>
    </submittedName>
</protein>
<dbReference type="PANTHER" id="PTHR33204:SF39">
    <property type="entry name" value="TRANSCRIPTIONAL REGULATORY PROTEIN"/>
    <property type="match status" value="1"/>
</dbReference>
<proteinExistence type="predicted"/>
<evidence type="ECO:0000259" key="4">
    <source>
        <dbReference type="PROSITE" id="PS51118"/>
    </source>
</evidence>
<evidence type="ECO:0000313" key="5">
    <source>
        <dbReference type="EMBL" id="MDK3075377.1"/>
    </source>
</evidence>
<keyword evidence="3" id="KW-0804">Transcription</keyword>
<keyword evidence="1" id="KW-0805">Transcription regulation</keyword>